<dbReference type="GO" id="GO:0003887">
    <property type="term" value="F:DNA-directed DNA polymerase activity"/>
    <property type="evidence" value="ECO:0007669"/>
    <property type="project" value="UniProtKB-EC"/>
</dbReference>
<name>A0A3M7QMC5_BRAPC</name>
<keyword evidence="4" id="KW-0548">Nucleotidyltransferase</keyword>
<feature type="compositionally biased region" description="Acidic residues" evidence="3">
    <location>
        <begin position="732"/>
        <end position="757"/>
    </location>
</feature>
<evidence type="ECO:0000256" key="1">
    <source>
        <dbReference type="ARBA" id="ARBA00004123"/>
    </source>
</evidence>
<accession>A0A3M7QMC5</accession>
<dbReference type="OrthoDB" id="10022501at2759"/>
<feature type="region of interest" description="Disordered" evidence="3">
    <location>
        <begin position="1"/>
        <end position="36"/>
    </location>
</feature>
<dbReference type="GO" id="GO:0005730">
    <property type="term" value="C:nucleolus"/>
    <property type="evidence" value="ECO:0007669"/>
    <property type="project" value="InterPro"/>
</dbReference>
<evidence type="ECO:0000256" key="2">
    <source>
        <dbReference type="ARBA" id="ARBA00023242"/>
    </source>
</evidence>
<keyword evidence="5" id="KW-1185">Reference proteome</keyword>
<dbReference type="Pfam" id="PF04931">
    <property type="entry name" value="DNA_pol_phi"/>
    <property type="match status" value="1"/>
</dbReference>
<sequence length="1163" mass="133897">MQEMNGQPQASKKERKKDKSKLESNGILKKNGAKNSKEHAKMMEAFWKLSEFNQNTRLDGVQQIIKYLSDQDPVKNKEQINYVLNRLIRGLASNRKCSRIGFSSCLTEIINSFSQISFQSIFEMAKSNLNLLDSQLTKEELRHMQIGLVFVYLCWIQSNRFNLLKDNELKILLKDLNEFRKNPEFKQHTQSIYLQAECLLIKKISTINKMDMVFAELDADIVDAFKLGEKAKSVKDSLEILLLCLNSANMETRKFLEKKNLKLKTILHASNFDFFYELVSQSTESLPNIQPLITGLVDYLTNSDQIFYKQLWSDLVEAKLATRKEMEKKLLAFKLFLYSLSQVNKQNFNSIFYGALLTSENVIQIFVHHLSNRMSNLNQLFRTDIKRSLIDIIKSKEAELVDAESTLGADLVIKMLAYSKNYHDMSDLVSSIVSVLNKKSQLKLFKFLIKDFLHKDFIEYEKLKNGPEKEAMTDELVLKETWMLNQINNLARASLNYADNDQLIANMLYYLSLNSYFDVDGKQFDQFELGTRLVKSEKLANNLRERLMDFVGAILNKQNNNQVDLNGLLINACESIRQLIMAKKSPLADKFAGKEKELANLSEMSIKLLKALNSKDKSEADNKIVYQSFSMCVLVEFFRMFDSTKSTKQSLDDIEVCVQKFEEEKGKKSKKKKKCDDDEFEWIDVLVEMLLNLFTLNTNSIRNLVKNQFKKLLPKLSVNSVKLIVDLLSPESDEDLLEEEEEMEDEEVSEEEEELEEDMIKGDLFMSSKKSEEEESGIEDVSMSPSSDKNEKKKDQESESSSESEDEKSQVDEELKKNLMKALGNAVAKSDDDNSDLDDDAMMKLDETLAAVFKVKKKDKQRQNDLLQYKLRVLDLVQEIFKSNNRLDLIAYAIKPLLEILFESQTKPDLKLISQRILSFLVNIKQTCKKLNESKMPEIDDLFELLSYLLECSAIHLNVTKTLIETSMFCVRLIQHIAQTNKAESVNIVKKLNAIYLDIIKNEKSKVNPAMYKEYLVRYSAYSAPIISQMIDSASQPDTKLHKKTVTLITLNQCISAQMFNESELGQTEPKQLVEKIFKFFDKITDDILKDENLHIKFVDAFLNLASKVLINLASVLRSDLLEGFSSKLTLVSKDSKLKQAYKSRLLNLIQVCNRTINSLKST</sequence>
<organism evidence="4 5">
    <name type="scientific">Brachionus plicatilis</name>
    <name type="common">Marine rotifer</name>
    <name type="synonym">Brachionus muelleri</name>
    <dbReference type="NCBI Taxonomy" id="10195"/>
    <lineage>
        <taxon>Eukaryota</taxon>
        <taxon>Metazoa</taxon>
        <taxon>Spiralia</taxon>
        <taxon>Gnathifera</taxon>
        <taxon>Rotifera</taxon>
        <taxon>Eurotatoria</taxon>
        <taxon>Monogononta</taxon>
        <taxon>Pseudotrocha</taxon>
        <taxon>Ploima</taxon>
        <taxon>Brachionidae</taxon>
        <taxon>Brachionus</taxon>
    </lineage>
</organism>
<dbReference type="GO" id="GO:0003714">
    <property type="term" value="F:transcription corepressor activity"/>
    <property type="evidence" value="ECO:0007669"/>
    <property type="project" value="TreeGrafter"/>
</dbReference>
<keyword evidence="2" id="KW-0539">Nucleus</keyword>
<comment type="caution">
    <text evidence="4">The sequence shown here is derived from an EMBL/GenBank/DDBJ whole genome shotgun (WGS) entry which is preliminary data.</text>
</comment>
<feature type="region of interest" description="Disordered" evidence="3">
    <location>
        <begin position="732"/>
        <end position="812"/>
    </location>
</feature>
<protein>
    <submittedName>
        <fullName evidence="4">Myb-binding 1A</fullName>
        <ecNumber evidence="4">2.7.7.7</ecNumber>
    </submittedName>
</protein>
<evidence type="ECO:0000313" key="4">
    <source>
        <dbReference type="EMBL" id="RNA12145.1"/>
    </source>
</evidence>
<dbReference type="AlphaFoldDB" id="A0A3M7QMC5"/>
<dbReference type="GO" id="GO:0043565">
    <property type="term" value="F:sequence-specific DNA binding"/>
    <property type="evidence" value="ECO:0007669"/>
    <property type="project" value="TreeGrafter"/>
</dbReference>
<keyword evidence="4" id="KW-0808">Transferase</keyword>
<feature type="compositionally biased region" description="Polar residues" evidence="3">
    <location>
        <begin position="1"/>
        <end position="10"/>
    </location>
</feature>
<dbReference type="STRING" id="10195.A0A3M7QMC5"/>
<evidence type="ECO:0000256" key="3">
    <source>
        <dbReference type="SAM" id="MobiDB-lite"/>
    </source>
</evidence>
<dbReference type="GO" id="GO:0003723">
    <property type="term" value="F:RNA binding"/>
    <property type="evidence" value="ECO:0007669"/>
    <property type="project" value="TreeGrafter"/>
</dbReference>
<gene>
    <name evidence="4" type="ORF">BpHYR1_033141</name>
</gene>
<dbReference type="PANTHER" id="PTHR13213">
    <property type="entry name" value="MYB-BINDING PROTEIN 1A FAMILY MEMBER"/>
    <property type="match status" value="1"/>
</dbReference>
<dbReference type="PANTHER" id="PTHR13213:SF2">
    <property type="entry name" value="MYB-BINDING PROTEIN 1A"/>
    <property type="match status" value="1"/>
</dbReference>
<proteinExistence type="predicted"/>
<dbReference type="InterPro" id="IPR007015">
    <property type="entry name" value="DNA_pol_V/MYBBP1A"/>
</dbReference>
<reference evidence="4 5" key="1">
    <citation type="journal article" date="2018" name="Sci. Rep.">
        <title>Genomic signatures of local adaptation to the degree of environmental predictability in rotifers.</title>
        <authorList>
            <person name="Franch-Gras L."/>
            <person name="Hahn C."/>
            <person name="Garcia-Roger E.M."/>
            <person name="Carmona M.J."/>
            <person name="Serra M."/>
            <person name="Gomez A."/>
        </authorList>
    </citation>
    <scope>NUCLEOTIDE SEQUENCE [LARGE SCALE GENOMIC DNA]</scope>
    <source>
        <strain evidence="4">HYR1</strain>
    </source>
</reference>
<dbReference type="EMBL" id="REGN01005752">
    <property type="protein sequence ID" value="RNA12145.1"/>
    <property type="molecule type" value="Genomic_DNA"/>
</dbReference>
<dbReference type="EC" id="2.7.7.7" evidence="4"/>
<dbReference type="Proteomes" id="UP000276133">
    <property type="component" value="Unassembled WGS sequence"/>
</dbReference>
<evidence type="ECO:0000313" key="5">
    <source>
        <dbReference type="Proteomes" id="UP000276133"/>
    </source>
</evidence>
<comment type="subcellular location">
    <subcellularLocation>
        <location evidence="1">Nucleus</location>
    </subcellularLocation>
</comment>
<feature type="compositionally biased region" description="Basic and acidic residues" evidence="3">
    <location>
        <begin position="788"/>
        <end position="797"/>
    </location>
</feature>